<proteinExistence type="predicted"/>
<protein>
    <submittedName>
        <fullName evidence="1">Uncharacterized protein</fullName>
    </submittedName>
</protein>
<sequence>MQLIGFRFWRNILRYFGRLIKVRQETTDNPLQ</sequence>
<evidence type="ECO:0000313" key="1">
    <source>
        <dbReference type="EMBL" id="SEN67247.1"/>
    </source>
</evidence>
<dbReference type="Proteomes" id="UP000199459">
    <property type="component" value="Unassembled WGS sequence"/>
</dbReference>
<name>A0A1H8IH27_9PROT</name>
<organism evidence="1 2">
    <name type="scientific">Nitrosomonas marina</name>
    <dbReference type="NCBI Taxonomy" id="917"/>
    <lineage>
        <taxon>Bacteria</taxon>
        <taxon>Pseudomonadati</taxon>
        <taxon>Pseudomonadota</taxon>
        <taxon>Betaproteobacteria</taxon>
        <taxon>Nitrosomonadales</taxon>
        <taxon>Nitrosomonadaceae</taxon>
        <taxon>Nitrosomonas</taxon>
    </lineage>
</organism>
<evidence type="ECO:0000313" key="2">
    <source>
        <dbReference type="Proteomes" id="UP000199459"/>
    </source>
</evidence>
<gene>
    <name evidence="1" type="ORF">SAMN05216325_1327</name>
</gene>
<dbReference type="EMBL" id="FOCP01000032">
    <property type="protein sequence ID" value="SEN67247.1"/>
    <property type="molecule type" value="Genomic_DNA"/>
</dbReference>
<reference evidence="1 2" key="1">
    <citation type="submission" date="2016-10" db="EMBL/GenBank/DDBJ databases">
        <authorList>
            <person name="de Groot N.N."/>
        </authorList>
    </citation>
    <scope>NUCLEOTIDE SEQUENCE [LARGE SCALE GENOMIC DNA]</scope>
    <source>
        <strain evidence="1 2">Nm22</strain>
    </source>
</reference>
<dbReference type="AlphaFoldDB" id="A0A1H8IH27"/>
<accession>A0A1H8IH27</accession>